<name>A0AAJ0BIV4_9PEZI</name>
<keyword evidence="8" id="KW-1185">Reference proteome</keyword>
<evidence type="ECO:0000256" key="1">
    <source>
        <dbReference type="ARBA" id="ARBA00022723"/>
    </source>
</evidence>
<dbReference type="Proteomes" id="UP001239445">
    <property type="component" value="Unassembled WGS sequence"/>
</dbReference>
<keyword evidence="2" id="KW-0677">Repeat</keyword>
<dbReference type="Pfam" id="PF13912">
    <property type="entry name" value="zf-C2H2_6"/>
    <property type="match status" value="1"/>
</dbReference>
<feature type="domain" description="C2H2-type" evidence="6">
    <location>
        <begin position="131"/>
        <end position="155"/>
    </location>
</feature>
<evidence type="ECO:0000256" key="4">
    <source>
        <dbReference type="ARBA" id="ARBA00022833"/>
    </source>
</evidence>
<dbReference type="PROSITE" id="PS00028">
    <property type="entry name" value="ZINC_FINGER_C2H2_1"/>
    <property type="match status" value="2"/>
</dbReference>
<dbReference type="PANTHER" id="PTHR24409:SF356">
    <property type="entry name" value="C2H2 FINGER DOMAIN TRANSCRIPTION FACTOR (EUROFUNG)"/>
    <property type="match status" value="1"/>
</dbReference>
<dbReference type="GO" id="GO:0000981">
    <property type="term" value="F:DNA-binding transcription factor activity, RNA polymerase II-specific"/>
    <property type="evidence" value="ECO:0007669"/>
    <property type="project" value="TreeGrafter"/>
</dbReference>
<evidence type="ECO:0000256" key="3">
    <source>
        <dbReference type="ARBA" id="ARBA00022771"/>
    </source>
</evidence>
<dbReference type="SMART" id="SM00355">
    <property type="entry name" value="ZnF_C2H2"/>
    <property type="match status" value="5"/>
</dbReference>
<dbReference type="PANTHER" id="PTHR24409">
    <property type="entry name" value="ZINC FINGER PROTEIN 142"/>
    <property type="match status" value="1"/>
</dbReference>
<dbReference type="PROSITE" id="PS50157">
    <property type="entry name" value="ZINC_FINGER_C2H2_2"/>
    <property type="match status" value="2"/>
</dbReference>
<sequence>MSPPYECDYCYQSWDDKGDRNDHEVEDHFYCRGCDRRFGTYNSIKQHMRSRIHSGKDMGCPFCKRSFVSATGLTHHLETGSCSRARNIDRQAVYSIVRARDPRGAISKKLLTWEGDSDYEATGESWNGEFYECYLCHREFGKLQGLNQHLNSPAHQQSLYHCPQGGCRTDFKTLASLINHLESESCGFMRFEAVQKRMGNLVSSNHLLTF</sequence>
<proteinExistence type="predicted"/>
<evidence type="ECO:0000313" key="8">
    <source>
        <dbReference type="Proteomes" id="UP001239445"/>
    </source>
</evidence>
<comment type="caution">
    <text evidence="7">The sequence shown here is derived from an EMBL/GenBank/DDBJ whole genome shotgun (WGS) entry which is preliminary data.</text>
</comment>
<keyword evidence="1" id="KW-0479">Metal-binding</keyword>
<dbReference type="InterPro" id="IPR013087">
    <property type="entry name" value="Znf_C2H2_type"/>
</dbReference>
<dbReference type="SUPFAM" id="SSF57667">
    <property type="entry name" value="beta-beta-alpha zinc fingers"/>
    <property type="match status" value="1"/>
</dbReference>
<keyword evidence="4" id="KW-0862">Zinc</keyword>
<organism evidence="7 8">
    <name type="scientific">Echria macrotheca</name>
    <dbReference type="NCBI Taxonomy" id="438768"/>
    <lineage>
        <taxon>Eukaryota</taxon>
        <taxon>Fungi</taxon>
        <taxon>Dikarya</taxon>
        <taxon>Ascomycota</taxon>
        <taxon>Pezizomycotina</taxon>
        <taxon>Sordariomycetes</taxon>
        <taxon>Sordariomycetidae</taxon>
        <taxon>Sordariales</taxon>
        <taxon>Schizotheciaceae</taxon>
        <taxon>Echria</taxon>
    </lineage>
</organism>
<accession>A0AAJ0BIV4</accession>
<gene>
    <name evidence="7" type="ORF">QBC47DRAFT_293087</name>
</gene>
<keyword evidence="3 5" id="KW-0863">Zinc-finger</keyword>
<dbReference type="GO" id="GO:0005634">
    <property type="term" value="C:nucleus"/>
    <property type="evidence" value="ECO:0007669"/>
    <property type="project" value="TreeGrafter"/>
</dbReference>
<dbReference type="EMBL" id="MU839828">
    <property type="protein sequence ID" value="KAK1759098.1"/>
    <property type="molecule type" value="Genomic_DNA"/>
</dbReference>
<dbReference type="GO" id="GO:0000977">
    <property type="term" value="F:RNA polymerase II transcription regulatory region sequence-specific DNA binding"/>
    <property type="evidence" value="ECO:0007669"/>
    <property type="project" value="TreeGrafter"/>
</dbReference>
<dbReference type="InterPro" id="IPR036236">
    <property type="entry name" value="Znf_C2H2_sf"/>
</dbReference>
<evidence type="ECO:0000256" key="2">
    <source>
        <dbReference type="ARBA" id="ARBA00022737"/>
    </source>
</evidence>
<feature type="domain" description="C2H2-type" evidence="6">
    <location>
        <begin position="29"/>
        <end position="58"/>
    </location>
</feature>
<dbReference type="GO" id="GO:0008270">
    <property type="term" value="F:zinc ion binding"/>
    <property type="evidence" value="ECO:0007669"/>
    <property type="project" value="UniProtKB-KW"/>
</dbReference>
<protein>
    <recommendedName>
        <fullName evidence="6">C2H2-type domain-containing protein</fullName>
    </recommendedName>
</protein>
<reference evidence="7" key="1">
    <citation type="submission" date="2023-06" db="EMBL/GenBank/DDBJ databases">
        <title>Genome-scale phylogeny and comparative genomics of the fungal order Sordariales.</title>
        <authorList>
            <consortium name="Lawrence Berkeley National Laboratory"/>
            <person name="Hensen N."/>
            <person name="Bonometti L."/>
            <person name="Westerberg I."/>
            <person name="Brannstrom I.O."/>
            <person name="Guillou S."/>
            <person name="Cros-Aarteil S."/>
            <person name="Calhoun S."/>
            <person name="Haridas S."/>
            <person name="Kuo A."/>
            <person name="Mondo S."/>
            <person name="Pangilinan J."/>
            <person name="Riley R."/>
            <person name="Labutti K."/>
            <person name="Andreopoulos B."/>
            <person name="Lipzen A."/>
            <person name="Chen C."/>
            <person name="Yanf M."/>
            <person name="Daum C."/>
            <person name="Ng V."/>
            <person name="Clum A."/>
            <person name="Steindorff A."/>
            <person name="Ohm R."/>
            <person name="Martin F."/>
            <person name="Silar P."/>
            <person name="Natvig D."/>
            <person name="Lalanne C."/>
            <person name="Gautier V."/>
            <person name="Ament-Velasquez S.L."/>
            <person name="Kruys A."/>
            <person name="Hutchinson M.I."/>
            <person name="Powell A.J."/>
            <person name="Barry K."/>
            <person name="Miller A.N."/>
            <person name="Grigoriev I.V."/>
            <person name="Debuchy R."/>
            <person name="Gladieux P."/>
            <person name="Thoren M.H."/>
            <person name="Johannesson H."/>
        </authorList>
    </citation>
    <scope>NUCLEOTIDE SEQUENCE</scope>
    <source>
        <strain evidence="7">PSN4</strain>
    </source>
</reference>
<dbReference type="Gene3D" id="3.30.160.60">
    <property type="entry name" value="Classic Zinc Finger"/>
    <property type="match status" value="2"/>
</dbReference>
<evidence type="ECO:0000256" key="5">
    <source>
        <dbReference type="PROSITE-ProRule" id="PRU00042"/>
    </source>
</evidence>
<evidence type="ECO:0000259" key="6">
    <source>
        <dbReference type="PROSITE" id="PS50157"/>
    </source>
</evidence>
<evidence type="ECO:0000313" key="7">
    <source>
        <dbReference type="EMBL" id="KAK1759098.1"/>
    </source>
</evidence>
<dbReference type="AlphaFoldDB" id="A0AAJ0BIV4"/>